<sequence>MTPDEIWQAVATERRTLHDQLAPLTEAQWNHESLCESWRIRDVVAHPSPPCCCSPPAVRTGAVRGRLSLSAAGFRC</sequence>
<dbReference type="InterPro" id="IPR024344">
    <property type="entry name" value="MDMPI_metal-binding"/>
</dbReference>
<reference evidence="2 3" key="1">
    <citation type="submission" date="2019-12" db="EMBL/GenBank/DDBJ databases">
        <title>Nocardia sp. nov. ET3-3 isolated from soil.</title>
        <authorList>
            <person name="Kanchanasin P."/>
            <person name="Tanasupawat S."/>
            <person name="Yuki M."/>
            <person name="Kudo T."/>
        </authorList>
    </citation>
    <scope>NUCLEOTIDE SEQUENCE [LARGE SCALE GENOMIC DNA]</scope>
    <source>
        <strain evidence="2 3">ET3-3</strain>
    </source>
</reference>
<dbReference type="Proteomes" id="UP000466794">
    <property type="component" value="Unassembled WGS sequence"/>
</dbReference>
<dbReference type="Pfam" id="PF11716">
    <property type="entry name" value="MDMPI_N"/>
    <property type="match status" value="1"/>
</dbReference>
<accession>A0A7K1V9W3</accession>
<feature type="domain" description="Mycothiol-dependent maleylpyruvate isomerase metal-binding" evidence="1">
    <location>
        <begin position="11"/>
        <end position="46"/>
    </location>
</feature>
<organism evidence="2 3">
    <name type="scientific">Nocardia terrae</name>
    <dbReference type="NCBI Taxonomy" id="2675851"/>
    <lineage>
        <taxon>Bacteria</taxon>
        <taxon>Bacillati</taxon>
        <taxon>Actinomycetota</taxon>
        <taxon>Actinomycetes</taxon>
        <taxon>Mycobacteriales</taxon>
        <taxon>Nocardiaceae</taxon>
        <taxon>Nocardia</taxon>
    </lineage>
</organism>
<evidence type="ECO:0000313" key="2">
    <source>
        <dbReference type="EMBL" id="MVU83435.1"/>
    </source>
</evidence>
<dbReference type="EMBL" id="WRPP01000013">
    <property type="protein sequence ID" value="MVU83435.1"/>
    <property type="molecule type" value="Genomic_DNA"/>
</dbReference>
<dbReference type="SUPFAM" id="SSF109854">
    <property type="entry name" value="DinB/YfiT-like putative metalloenzymes"/>
    <property type="match status" value="1"/>
</dbReference>
<keyword evidence="3" id="KW-1185">Reference proteome</keyword>
<protein>
    <recommendedName>
        <fullName evidence="1">Mycothiol-dependent maleylpyruvate isomerase metal-binding domain-containing protein</fullName>
    </recommendedName>
</protein>
<evidence type="ECO:0000259" key="1">
    <source>
        <dbReference type="Pfam" id="PF11716"/>
    </source>
</evidence>
<proteinExistence type="predicted"/>
<evidence type="ECO:0000313" key="3">
    <source>
        <dbReference type="Proteomes" id="UP000466794"/>
    </source>
</evidence>
<dbReference type="RefSeq" id="WP_157393018.1">
    <property type="nucleotide sequence ID" value="NZ_WRPP01000013.1"/>
</dbReference>
<comment type="caution">
    <text evidence="2">The sequence shown here is derived from an EMBL/GenBank/DDBJ whole genome shotgun (WGS) entry which is preliminary data.</text>
</comment>
<dbReference type="InterPro" id="IPR034660">
    <property type="entry name" value="DinB/YfiT-like"/>
</dbReference>
<dbReference type="AlphaFoldDB" id="A0A7K1V9W3"/>
<gene>
    <name evidence="2" type="ORF">GPX89_40135</name>
</gene>
<name>A0A7K1V9W3_9NOCA</name>
<dbReference type="GO" id="GO:0046872">
    <property type="term" value="F:metal ion binding"/>
    <property type="evidence" value="ECO:0007669"/>
    <property type="project" value="InterPro"/>
</dbReference>
<dbReference type="Gene3D" id="1.20.120.450">
    <property type="entry name" value="dinb family like domain"/>
    <property type="match status" value="1"/>
</dbReference>